<evidence type="ECO:0000256" key="2">
    <source>
        <dbReference type="SAM" id="SignalP"/>
    </source>
</evidence>
<organism evidence="3 4">
    <name type="scientific">Mycolicibacterium komossense</name>
    <dbReference type="NCBI Taxonomy" id="1779"/>
    <lineage>
        <taxon>Bacteria</taxon>
        <taxon>Bacillati</taxon>
        <taxon>Actinomycetota</taxon>
        <taxon>Actinomycetes</taxon>
        <taxon>Mycobacteriales</taxon>
        <taxon>Mycobacteriaceae</taxon>
        <taxon>Mycolicibacterium</taxon>
    </lineage>
</organism>
<accession>A0ABT3CLV7</accession>
<evidence type="ECO:0000313" key="4">
    <source>
        <dbReference type="Proteomes" id="UP001526201"/>
    </source>
</evidence>
<dbReference type="Proteomes" id="UP001526201">
    <property type="component" value="Unassembled WGS sequence"/>
</dbReference>
<comment type="caution">
    <text evidence="3">The sequence shown here is derived from an EMBL/GenBank/DDBJ whole genome shotgun (WGS) entry which is preliminary data.</text>
</comment>
<gene>
    <name evidence="3" type="ORF">H7J73_31125</name>
</gene>
<evidence type="ECO:0008006" key="5">
    <source>
        <dbReference type="Google" id="ProtNLM"/>
    </source>
</evidence>
<protein>
    <recommendedName>
        <fullName evidence="5">Keratin associated protein</fullName>
    </recommendedName>
</protein>
<evidence type="ECO:0000256" key="1">
    <source>
        <dbReference type="SAM" id="MobiDB-lite"/>
    </source>
</evidence>
<feature type="region of interest" description="Disordered" evidence="1">
    <location>
        <begin position="80"/>
        <end position="111"/>
    </location>
</feature>
<dbReference type="RefSeq" id="WP_264071750.1">
    <property type="nucleotide sequence ID" value="NZ_JACKTY010000050.1"/>
</dbReference>
<keyword evidence="4" id="KW-1185">Reference proteome</keyword>
<proteinExistence type="predicted"/>
<feature type="compositionally biased region" description="Gly residues" evidence="1">
    <location>
        <begin position="88"/>
        <end position="111"/>
    </location>
</feature>
<dbReference type="EMBL" id="JACKTY010000050">
    <property type="protein sequence ID" value="MCV7230469.1"/>
    <property type="molecule type" value="Genomic_DNA"/>
</dbReference>
<keyword evidence="2" id="KW-0732">Signal</keyword>
<name>A0ABT3CLV7_9MYCO</name>
<reference evidence="3 4" key="1">
    <citation type="journal article" date="2022" name="BMC Genomics">
        <title>Comparative genome analysis of mycobacteria focusing on tRNA and non-coding RNA.</title>
        <authorList>
            <person name="Behra P.R.K."/>
            <person name="Pettersson B.M.F."/>
            <person name="Ramesh M."/>
            <person name="Das S."/>
            <person name="Dasgupta S."/>
            <person name="Kirsebom L.A."/>
        </authorList>
    </citation>
    <scope>NUCLEOTIDE SEQUENCE [LARGE SCALE GENOMIC DNA]</scope>
    <source>
        <strain evidence="3 4">DSM 44078</strain>
    </source>
</reference>
<feature type="signal peptide" evidence="2">
    <location>
        <begin position="1"/>
        <end position="28"/>
    </location>
</feature>
<evidence type="ECO:0000313" key="3">
    <source>
        <dbReference type="EMBL" id="MCV7230469.1"/>
    </source>
</evidence>
<sequence>MYGRLGYLIPALTAAAALVTVTAPPAAADCNYSGGSSLCSSTGTVRGGSAPAPTFDPYPCSYNDPLCAYYDDWDPQIYIDLPPIRPGQPGGGGGGGGGGPIIGGGGRPGRG</sequence>
<feature type="chain" id="PRO_5045878642" description="Keratin associated protein" evidence="2">
    <location>
        <begin position="29"/>
        <end position="111"/>
    </location>
</feature>